<evidence type="ECO:0000313" key="6">
    <source>
        <dbReference type="EMBL" id="GJE06107.1"/>
    </source>
</evidence>
<dbReference type="EMBL" id="BPQR01000022">
    <property type="protein sequence ID" value="GJE06107.1"/>
    <property type="molecule type" value="Genomic_DNA"/>
</dbReference>
<accession>A0ABQ4SSC9</accession>
<comment type="caution">
    <text evidence="6">The sequence shown here is derived from an EMBL/GenBank/DDBJ whole genome shotgun (WGS) entry which is preliminary data.</text>
</comment>
<reference evidence="6" key="2">
    <citation type="submission" date="2021-08" db="EMBL/GenBank/DDBJ databases">
        <authorList>
            <person name="Tani A."/>
            <person name="Ola A."/>
            <person name="Ogura Y."/>
            <person name="Katsura K."/>
            <person name="Hayashi T."/>
        </authorList>
    </citation>
    <scope>NUCLEOTIDE SEQUENCE</scope>
    <source>
        <strain evidence="6">LMG 23639</strain>
    </source>
</reference>
<dbReference type="PROSITE" id="PS51898">
    <property type="entry name" value="TYR_RECOMBINASE"/>
    <property type="match status" value="1"/>
</dbReference>
<evidence type="ECO:0000256" key="4">
    <source>
        <dbReference type="ARBA" id="ARBA00023172"/>
    </source>
</evidence>
<dbReference type="PANTHER" id="PTHR30629:SF2">
    <property type="entry name" value="PROPHAGE INTEGRASE INTS-RELATED"/>
    <property type="match status" value="1"/>
</dbReference>
<sequence length="288" mass="32342">MRELAALYEERHLPSKSPASQRDDKSILRTIILPRLGSAKAASVRYADVEDLHRTLSQLTPYRANRVLALLSKMFSLALKWEIVTTNPAKGVRRNPEEARQRYLTAYELQRLLRQLVEHSNRTAADAVLLLLTGARRMEVLSATWAQFDLVEGVWTKPSASTKQRRLHRVPLSSPALEMLRERRADAPSSTVVFPGRDCETSITDIKRFWASVCQDAQIDGVRLHDLRHTFASTLVSDGANLPLIGSLLGHTQAQTTMRYAHLFDEPQRAAVERLGSSMMGVPGHQSN</sequence>
<comment type="similarity">
    <text evidence="1">Belongs to the 'phage' integrase family.</text>
</comment>
<dbReference type="InterPro" id="IPR002104">
    <property type="entry name" value="Integrase_catalytic"/>
</dbReference>
<dbReference type="InterPro" id="IPR050808">
    <property type="entry name" value="Phage_Integrase"/>
</dbReference>
<dbReference type="Proteomes" id="UP001055102">
    <property type="component" value="Unassembled WGS sequence"/>
</dbReference>
<dbReference type="Gene3D" id="1.10.443.10">
    <property type="entry name" value="Intergrase catalytic core"/>
    <property type="match status" value="1"/>
</dbReference>
<protein>
    <submittedName>
        <fullName evidence="6">Tyrosine recombinase XerC</fullName>
    </submittedName>
</protein>
<feature type="domain" description="Tyr recombinase" evidence="5">
    <location>
        <begin position="99"/>
        <end position="273"/>
    </location>
</feature>
<keyword evidence="4" id="KW-0233">DNA recombination</keyword>
<dbReference type="InterPro" id="IPR013762">
    <property type="entry name" value="Integrase-like_cat_sf"/>
</dbReference>
<keyword evidence="2" id="KW-0229">DNA integration</keyword>
<dbReference type="SUPFAM" id="SSF56349">
    <property type="entry name" value="DNA breaking-rejoining enzymes"/>
    <property type="match status" value="1"/>
</dbReference>
<evidence type="ECO:0000256" key="3">
    <source>
        <dbReference type="ARBA" id="ARBA00023125"/>
    </source>
</evidence>
<keyword evidence="3" id="KW-0238">DNA-binding</keyword>
<organism evidence="6 7">
    <name type="scientific">Methylobacterium jeotgali</name>
    <dbReference type="NCBI Taxonomy" id="381630"/>
    <lineage>
        <taxon>Bacteria</taxon>
        <taxon>Pseudomonadati</taxon>
        <taxon>Pseudomonadota</taxon>
        <taxon>Alphaproteobacteria</taxon>
        <taxon>Hyphomicrobiales</taxon>
        <taxon>Methylobacteriaceae</taxon>
        <taxon>Methylobacterium</taxon>
    </lineage>
</organism>
<keyword evidence="7" id="KW-1185">Reference proteome</keyword>
<evidence type="ECO:0000256" key="2">
    <source>
        <dbReference type="ARBA" id="ARBA00022908"/>
    </source>
</evidence>
<proteinExistence type="inferred from homology"/>
<dbReference type="CDD" id="cd00796">
    <property type="entry name" value="INT_Rci_Hp1_C"/>
    <property type="match status" value="1"/>
</dbReference>
<dbReference type="InterPro" id="IPR010998">
    <property type="entry name" value="Integrase_recombinase_N"/>
</dbReference>
<dbReference type="InterPro" id="IPR011010">
    <property type="entry name" value="DNA_brk_join_enz"/>
</dbReference>
<reference evidence="6" key="1">
    <citation type="journal article" date="2021" name="Front. Microbiol.">
        <title>Comprehensive Comparative Genomics and Phenotyping of Methylobacterium Species.</title>
        <authorList>
            <person name="Alessa O."/>
            <person name="Ogura Y."/>
            <person name="Fujitani Y."/>
            <person name="Takami H."/>
            <person name="Hayashi T."/>
            <person name="Sahin N."/>
            <person name="Tani A."/>
        </authorList>
    </citation>
    <scope>NUCLEOTIDE SEQUENCE</scope>
    <source>
        <strain evidence="6">LMG 23639</strain>
    </source>
</reference>
<evidence type="ECO:0000313" key="7">
    <source>
        <dbReference type="Proteomes" id="UP001055102"/>
    </source>
</evidence>
<name>A0ABQ4SSC9_9HYPH</name>
<gene>
    <name evidence="6" type="primary">xerC_2</name>
    <name evidence="6" type="ORF">AOPFMNJM_1413</name>
</gene>
<dbReference type="PANTHER" id="PTHR30629">
    <property type="entry name" value="PROPHAGE INTEGRASE"/>
    <property type="match status" value="1"/>
</dbReference>
<dbReference type="Gene3D" id="1.10.150.130">
    <property type="match status" value="1"/>
</dbReference>
<evidence type="ECO:0000259" key="5">
    <source>
        <dbReference type="PROSITE" id="PS51898"/>
    </source>
</evidence>
<evidence type="ECO:0000256" key="1">
    <source>
        <dbReference type="ARBA" id="ARBA00008857"/>
    </source>
</evidence>
<dbReference type="Pfam" id="PF00589">
    <property type="entry name" value="Phage_integrase"/>
    <property type="match status" value="1"/>
</dbReference>